<evidence type="ECO:0000256" key="1">
    <source>
        <dbReference type="SAM" id="MobiDB-lite"/>
    </source>
</evidence>
<feature type="region of interest" description="Disordered" evidence="1">
    <location>
        <begin position="1"/>
        <end position="21"/>
    </location>
</feature>
<evidence type="ECO:0000313" key="2">
    <source>
        <dbReference type="EMBL" id="QSS57731.1"/>
    </source>
</evidence>
<proteinExistence type="predicted"/>
<evidence type="ECO:0000313" key="3">
    <source>
        <dbReference type="Proteomes" id="UP000663419"/>
    </source>
</evidence>
<sequence length="71" mass="7751">MSDPAPSASRGGGAEVERSRIHTIRESGIRDINLKNRLLHHPLRREIASGIARGGGEGIVWLMRKARGRVA</sequence>
<dbReference type="AlphaFoldDB" id="A0A8A1LVD2"/>
<gene>
    <name evidence="2" type="ORF">I7I53_12010</name>
</gene>
<reference evidence="2" key="1">
    <citation type="submission" date="2021-01" db="EMBL/GenBank/DDBJ databases">
        <title>Chromosome-level genome assembly of a human fungal pathogen reveals clustering of transcriptionally co-regulated genes.</title>
        <authorList>
            <person name="Voorhies M."/>
            <person name="Cohen S."/>
            <person name="Shea T.P."/>
            <person name="Petrus S."/>
            <person name="Munoz J.F."/>
            <person name="Poplawski S."/>
            <person name="Goldman W.E."/>
            <person name="Michael T."/>
            <person name="Cuomo C.A."/>
            <person name="Sil A."/>
            <person name="Beyhan S."/>
        </authorList>
    </citation>
    <scope>NUCLEOTIDE SEQUENCE</scope>
    <source>
        <strain evidence="2">H88</strain>
    </source>
</reference>
<protein>
    <submittedName>
        <fullName evidence="2">Beta-glucosidase</fullName>
    </submittedName>
</protein>
<dbReference type="EMBL" id="CP069107">
    <property type="protein sequence ID" value="QSS57731.1"/>
    <property type="molecule type" value="Genomic_DNA"/>
</dbReference>
<dbReference type="Proteomes" id="UP000663419">
    <property type="component" value="Chromosome 6"/>
</dbReference>
<name>A0A8A1LVD2_AJEC8</name>
<accession>A0A8A1LVD2</accession>
<organism evidence="2 3">
    <name type="scientific">Ajellomyces capsulatus (strain H88)</name>
    <name type="common">Darling's disease fungus</name>
    <name type="synonym">Histoplasma capsulatum</name>
    <dbReference type="NCBI Taxonomy" id="544711"/>
    <lineage>
        <taxon>Eukaryota</taxon>
        <taxon>Fungi</taxon>
        <taxon>Dikarya</taxon>
        <taxon>Ascomycota</taxon>
        <taxon>Pezizomycotina</taxon>
        <taxon>Eurotiomycetes</taxon>
        <taxon>Eurotiomycetidae</taxon>
        <taxon>Onygenales</taxon>
        <taxon>Ajellomycetaceae</taxon>
        <taxon>Histoplasma</taxon>
    </lineage>
</organism>
<dbReference type="VEuPathDB" id="FungiDB:I7I53_12010"/>